<comment type="caution">
    <text evidence="2">The sequence shown here is derived from an EMBL/GenBank/DDBJ whole genome shotgun (WGS) entry which is preliminary data.</text>
</comment>
<name>A0ABU3GT92_9SPHI</name>
<keyword evidence="1" id="KW-0732">Signal</keyword>
<evidence type="ECO:0000256" key="1">
    <source>
        <dbReference type="SAM" id="SignalP"/>
    </source>
</evidence>
<sequence length="124" mass="13606">MKYLFVSLFTVFISFGASAQTVAPDWSAPLPSKNIAAQVDHSVAVCDTVSDFRVVSPVLTLINIGGRYPNQNLTVAVKGDKIKINAALMKSKAVCFYGPVTIFKNKPEIVITEPEQIKDIKQYQ</sequence>
<dbReference type="RefSeq" id="WP_311949724.1">
    <property type="nucleotide sequence ID" value="NZ_JAVLVU010000001.1"/>
</dbReference>
<dbReference type="EMBL" id="JAVLVU010000001">
    <property type="protein sequence ID" value="MDT3403005.1"/>
    <property type="molecule type" value="Genomic_DNA"/>
</dbReference>
<dbReference type="Proteomes" id="UP001258315">
    <property type="component" value="Unassembled WGS sequence"/>
</dbReference>
<gene>
    <name evidence="2" type="ORF">QE417_002077</name>
</gene>
<protein>
    <submittedName>
        <fullName evidence="2">Uncharacterized protein</fullName>
    </submittedName>
</protein>
<accession>A0ABU3GT92</accession>
<feature type="chain" id="PRO_5045646705" evidence="1">
    <location>
        <begin position="20"/>
        <end position="124"/>
    </location>
</feature>
<proteinExistence type="predicted"/>
<organism evidence="2 3">
    <name type="scientific">Mucilaginibacter terrae</name>
    <dbReference type="NCBI Taxonomy" id="1955052"/>
    <lineage>
        <taxon>Bacteria</taxon>
        <taxon>Pseudomonadati</taxon>
        <taxon>Bacteroidota</taxon>
        <taxon>Sphingobacteriia</taxon>
        <taxon>Sphingobacteriales</taxon>
        <taxon>Sphingobacteriaceae</taxon>
        <taxon>Mucilaginibacter</taxon>
    </lineage>
</organism>
<reference evidence="3" key="1">
    <citation type="submission" date="2023-07" db="EMBL/GenBank/DDBJ databases">
        <title>Functional and genomic diversity of the sorghum phyllosphere microbiome.</title>
        <authorList>
            <person name="Shade A."/>
        </authorList>
    </citation>
    <scope>NUCLEOTIDE SEQUENCE [LARGE SCALE GENOMIC DNA]</scope>
    <source>
        <strain evidence="3">SORGH_AS_0422</strain>
    </source>
</reference>
<keyword evidence="3" id="KW-1185">Reference proteome</keyword>
<evidence type="ECO:0000313" key="2">
    <source>
        <dbReference type="EMBL" id="MDT3403005.1"/>
    </source>
</evidence>
<evidence type="ECO:0000313" key="3">
    <source>
        <dbReference type="Proteomes" id="UP001258315"/>
    </source>
</evidence>
<feature type="signal peptide" evidence="1">
    <location>
        <begin position="1"/>
        <end position="19"/>
    </location>
</feature>